<dbReference type="InterPro" id="IPR050987">
    <property type="entry name" value="AtrR-like"/>
</dbReference>
<dbReference type="Proteomes" id="UP000566819">
    <property type="component" value="Unassembled WGS sequence"/>
</dbReference>
<dbReference type="AlphaFoldDB" id="A0A8H4W022"/>
<evidence type="ECO:0000313" key="6">
    <source>
        <dbReference type="Proteomes" id="UP000566819"/>
    </source>
</evidence>
<keyword evidence="6" id="KW-1185">Reference proteome</keyword>
<keyword evidence="2" id="KW-0539">Nucleus</keyword>
<name>A0A8H4W022_9HELO</name>
<sequence>MSQTVNLGKRMEDQSASLITRACDMCRKKKIRCKPTSETCEQCIKYKTRCHFTPISVKRKPRRPAGGKRVEKLEKRLEWMEKQLKHAVANQQPETQTSSRHDHRRMETTVLDQFQTGTSHLIQNTELDDLLDPALTMAETSPQVAAFGLPFQTNTDITDLSWWACLNVVLALTHRFRSTPTQDKEEDRESLGYFQNAFAVSNQLTTMHSTLSSVQALLGMSIVIIGTPNHGPASLLLALAIKLAQRMGLHKRDQQPGLNSADIEQRKRVFWTAYILDKDLSLRAGLPPSQDEDNMDVELPSRTPGSPNRPGELDSVDIFNFRARLAMIQGQIYKRLCSMRAARQSVIERVTAVKELEAMLQAWRASVLVNVVPYNHSSILQWTNDGVLLPSIILQLGYFKSLTTIYSFLPVHPKYFEIPASEDPAATQVLSTSRTYSTEARKALKLVQVTPKRHFACVWAVLHIFVSATTALLTHIISNPSNPIAPSDLKLVEPMLTLLCILANSSKNDEVVEMNRSCAVLFERARMAVESHGQAGMSWDQSMTSGQSRQRESVEDFLKRMEKIRSGYDDEDLNSITRVVSPEFVTGDDL</sequence>
<dbReference type="Pfam" id="PF00172">
    <property type="entry name" value="Zn_clus"/>
    <property type="match status" value="1"/>
</dbReference>
<dbReference type="SMART" id="SM00906">
    <property type="entry name" value="Fungal_trans"/>
    <property type="match status" value="1"/>
</dbReference>
<dbReference type="GO" id="GO:0005634">
    <property type="term" value="C:nucleus"/>
    <property type="evidence" value="ECO:0007669"/>
    <property type="project" value="UniProtKB-SubCell"/>
</dbReference>
<proteinExistence type="predicted"/>
<dbReference type="GO" id="GO:0000981">
    <property type="term" value="F:DNA-binding transcription factor activity, RNA polymerase II-specific"/>
    <property type="evidence" value="ECO:0007669"/>
    <property type="project" value="InterPro"/>
</dbReference>
<comment type="caution">
    <text evidence="5">The sequence shown here is derived from an EMBL/GenBank/DDBJ whole genome shotgun (WGS) entry which is preliminary data.</text>
</comment>
<dbReference type="Pfam" id="PF04082">
    <property type="entry name" value="Fungal_trans"/>
    <property type="match status" value="1"/>
</dbReference>
<gene>
    <name evidence="5" type="ORF">G7Y89_g12031</name>
</gene>
<evidence type="ECO:0000313" key="5">
    <source>
        <dbReference type="EMBL" id="KAF4626129.1"/>
    </source>
</evidence>
<dbReference type="GO" id="GO:0008270">
    <property type="term" value="F:zinc ion binding"/>
    <property type="evidence" value="ECO:0007669"/>
    <property type="project" value="InterPro"/>
</dbReference>
<accession>A0A8H4W022</accession>
<dbReference type="EMBL" id="JAAMPI010001218">
    <property type="protein sequence ID" value="KAF4626129.1"/>
    <property type="molecule type" value="Genomic_DNA"/>
</dbReference>
<dbReference type="PANTHER" id="PTHR46910">
    <property type="entry name" value="TRANSCRIPTION FACTOR PDR1"/>
    <property type="match status" value="1"/>
</dbReference>
<evidence type="ECO:0000256" key="3">
    <source>
        <dbReference type="SAM" id="MobiDB-lite"/>
    </source>
</evidence>
<dbReference type="PANTHER" id="PTHR46910:SF25">
    <property type="entry name" value="ABC-TRANSPORTER-REGULATING TRANSCRIPTION FACTOR"/>
    <property type="match status" value="1"/>
</dbReference>
<organism evidence="5 6">
    <name type="scientific">Cudoniella acicularis</name>
    <dbReference type="NCBI Taxonomy" id="354080"/>
    <lineage>
        <taxon>Eukaryota</taxon>
        <taxon>Fungi</taxon>
        <taxon>Dikarya</taxon>
        <taxon>Ascomycota</taxon>
        <taxon>Pezizomycotina</taxon>
        <taxon>Leotiomycetes</taxon>
        <taxon>Helotiales</taxon>
        <taxon>Tricladiaceae</taxon>
        <taxon>Cudoniella</taxon>
    </lineage>
</organism>
<evidence type="ECO:0000256" key="1">
    <source>
        <dbReference type="ARBA" id="ARBA00022723"/>
    </source>
</evidence>
<feature type="region of interest" description="Disordered" evidence="3">
    <location>
        <begin position="286"/>
        <end position="310"/>
    </location>
</feature>
<keyword evidence="1" id="KW-0479">Metal-binding</keyword>
<protein>
    <recommendedName>
        <fullName evidence="4">Zn(2)-C6 fungal-type domain-containing protein</fullName>
    </recommendedName>
</protein>
<evidence type="ECO:0000259" key="4">
    <source>
        <dbReference type="PROSITE" id="PS50048"/>
    </source>
</evidence>
<dbReference type="InterPro" id="IPR007219">
    <property type="entry name" value="XnlR_reg_dom"/>
</dbReference>
<dbReference type="CDD" id="cd12148">
    <property type="entry name" value="fungal_TF_MHR"/>
    <property type="match status" value="1"/>
</dbReference>
<dbReference type="Gene3D" id="4.10.240.10">
    <property type="entry name" value="Zn(2)-C6 fungal-type DNA-binding domain"/>
    <property type="match status" value="1"/>
</dbReference>
<dbReference type="InterPro" id="IPR001138">
    <property type="entry name" value="Zn2Cys6_DnaBD"/>
</dbReference>
<dbReference type="CDD" id="cd00067">
    <property type="entry name" value="GAL4"/>
    <property type="match status" value="1"/>
</dbReference>
<dbReference type="GO" id="GO:0003677">
    <property type="term" value="F:DNA binding"/>
    <property type="evidence" value="ECO:0007669"/>
    <property type="project" value="UniProtKB-KW"/>
</dbReference>
<dbReference type="InterPro" id="IPR036864">
    <property type="entry name" value="Zn2-C6_fun-type_DNA-bd_sf"/>
</dbReference>
<dbReference type="SMART" id="SM00066">
    <property type="entry name" value="GAL4"/>
    <property type="match status" value="1"/>
</dbReference>
<dbReference type="PROSITE" id="PS00463">
    <property type="entry name" value="ZN2_CY6_FUNGAL_1"/>
    <property type="match status" value="1"/>
</dbReference>
<dbReference type="OrthoDB" id="2123952at2759"/>
<feature type="domain" description="Zn(2)-C6 fungal-type" evidence="4">
    <location>
        <begin position="22"/>
        <end position="52"/>
    </location>
</feature>
<dbReference type="PROSITE" id="PS50048">
    <property type="entry name" value="ZN2_CY6_FUNGAL_2"/>
    <property type="match status" value="1"/>
</dbReference>
<dbReference type="SUPFAM" id="SSF57701">
    <property type="entry name" value="Zn2/Cys6 DNA-binding domain"/>
    <property type="match status" value="1"/>
</dbReference>
<evidence type="ECO:0000256" key="2">
    <source>
        <dbReference type="ARBA" id="ARBA00023242"/>
    </source>
</evidence>
<reference evidence="5 6" key="1">
    <citation type="submission" date="2020-03" db="EMBL/GenBank/DDBJ databases">
        <title>Draft Genome Sequence of Cudoniella acicularis.</title>
        <authorList>
            <person name="Buettner E."/>
            <person name="Kellner H."/>
        </authorList>
    </citation>
    <scope>NUCLEOTIDE SEQUENCE [LARGE SCALE GENOMIC DNA]</scope>
    <source>
        <strain evidence="5 6">DSM 108380</strain>
    </source>
</reference>
<dbReference type="GO" id="GO:0006351">
    <property type="term" value="P:DNA-templated transcription"/>
    <property type="evidence" value="ECO:0007669"/>
    <property type="project" value="InterPro"/>
</dbReference>